<accession>A0A291GL16</accession>
<dbReference type="RefSeq" id="WP_096802035.1">
    <property type="nucleotide sequence ID" value="NZ_CP023563.1"/>
</dbReference>
<name>A0A291GL16_9MICO</name>
<dbReference type="OrthoDB" id="4592556at2"/>
<dbReference type="Gene3D" id="1.50.10.100">
    <property type="entry name" value="Chondroitin AC/alginate lyase"/>
    <property type="match status" value="1"/>
</dbReference>
<dbReference type="EMBL" id="CP023563">
    <property type="protein sequence ID" value="ATG50897.1"/>
    <property type="molecule type" value="Genomic_DNA"/>
</dbReference>
<evidence type="ECO:0000259" key="6">
    <source>
        <dbReference type="Pfam" id="PF16889"/>
    </source>
</evidence>
<evidence type="ECO:0000313" key="8">
    <source>
        <dbReference type="Proteomes" id="UP000218165"/>
    </source>
</evidence>
<dbReference type="PANTHER" id="PTHR39210">
    <property type="entry name" value="HEPARIN-SULFATE LYASE"/>
    <property type="match status" value="1"/>
</dbReference>
<feature type="domain" description="Heparinase II/III-like C-terminal" evidence="5">
    <location>
        <begin position="298"/>
        <end position="490"/>
    </location>
</feature>
<gene>
    <name evidence="7" type="ORF">CFK38_04660</name>
</gene>
<comment type="subcellular location">
    <subcellularLocation>
        <location evidence="1">Periplasm</location>
    </subcellularLocation>
</comment>
<dbReference type="Gene3D" id="3.40.50.1820">
    <property type="entry name" value="alpha/beta hydrolase"/>
    <property type="match status" value="1"/>
</dbReference>
<evidence type="ECO:0000256" key="2">
    <source>
        <dbReference type="ARBA" id="ARBA00022729"/>
    </source>
</evidence>
<evidence type="ECO:0000256" key="4">
    <source>
        <dbReference type="ARBA" id="ARBA00023239"/>
    </source>
</evidence>
<dbReference type="Pfam" id="PF16889">
    <property type="entry name" value="Hepar_II_III_N"/>
    <property type="match status" value="1"/>
</dbReference>
<reference evidence="8" key="1">
    <citation type="submission" date="2017-09" db="EMBL/GenBank/DDBJ databases">
        <title>Brachybacterium sp. VM2412.</title>
        <authorList>
            <person name="Tak E.J."/>
            <person name="Bae J.-W."/>
        </authorList>
    </citation>
    <scope>NUCLEOTIDE SEQUENCE [LARGE SCALE GENOMIC DNA]</scope>
    <source>
        <strain evidence="8">VM2412</strain>
    </source>
</reference>
<sequence length="948" mass="105269">MSLDFTVAERQSFGTTFHAPTVKKLLAGKLTMTPHPEWTLPDVIDWTADPFEDVNWQNQYHMLRWLDPLRRAAMKGDDAAYDMWIRYVRDWVQNNPRSNPAHQWVWRDMVEGIRVIQFCLAAPLVRNRSPEDLGWLEATIREHAEFMADPANLGKANHAMHQHEALFVCGRILRDQKFTDLAIKRFDQLLNEEYDEQGVNGEGAIAYHYNNYLWYERALKRFDAEGAPRPAAAERHARAPEEIAHATRPDGTFVSIGDTDGGTAQNVRSPFTDYVTSGGAKGEPPADLLKIYDRGYLFARSGWGETEKNLDEETFFSVSFGAANRVHGHPDGGSITFSADTVNWLVDPGKFQYGYSIPRKHLVSRASHSLVSIEGRTPRKDAVVELSRRAITDRAYDFLFSDSSFEGVTLTRRVIYSTAGEYLVIVDHVRSRDDVTAIQRWQLGPDVDASITRHRAELASGECRASLSYVGTATQLSQLRGQNSPFDGWVATGWKQKTEATVVNASKRGKNFRFITVLASGNTSSPAVENVPGTERGYFCLRVSTGKVTEMILVGRDAVTFPTSPPTSGSIGADTEKAPTFPTASGKPHFQEKASRREVFEKLEASRLEAWDAPVTRREELANELNEEQLRKGLHEPVDLGLAAGIADLRSLERGHSNPKLIEPKRTSLVNWDGVSDWRPTFYPLPVVSHRNSGSINIAPAGPAIHSIIEGPFVVPFAIDPRAGTTLTVLFQGAVDRAKVRIPIFLRWRHQLELNAGPTMAIADPTLDLSTSLRLGWYLGTEKLDLAPRLAELVKSTARSLGAQNIVLVGSSGGGFAALQMGAHIPGSTVVAMSPQTDLRRYPPRLVGAATEPAFGLRKAPTDGYLIKRINVAERMQNTRHYPRAWIVSNSGDSHHVTEHESPLREHYASAGQAESLLTLDIDLGQGHRSVDNETYTRVLTEVYSTLP</sequence>
<dbReference type="InterPro" id="IPR029058">
    <property type="entry name" value="AB_hydrolase_fold"/>
</dbReference>
<dbReference type="InterPro" id="IPR012480">
    <property type="entry name" value="Hepar_II_III_C"/>
</dbReference>
<feature type="domain" description="Heparin-sulfate lyase N-terminal" evidence="6">
    <location>
        <begin position="38"/>
        <end position="209"/>
    </location>
</feature>
<dbReference type="SUPFAM" id="SSF53474">
    <property type="entry name" value="alpha/beta-Hydrolases"/>
    <property type="match status" value="1"/>
</dbReference>
<evidence type="ECO:0000259" key="5">
    <source>
        <dbReference type="Pfam" id="PF07940"/>
    </source>
</evidence>
<dbReference type="GO" id="GO:0042597">
    <property type="term" value="C:periplasmic space"/>
    <property type="evidence" value="ECO:0007669"/>
    <property type="project" value="UniProtKB-SubCell"/>
</dbReference>
<keyword evidence="8" id="KW-1185">Reference proteome</keyword>
<dbReference type="InterPro" id="IPR031680">
    <property type="entry name" value="Hepar_II_III_N"/>
</dbReference>
<evidence type="ECO:0000256" key="3">
    <source>
        <dbReference type="ARBA" id="ARBA00022764"/>
    </source>
</evidence>
<dbReference type="GO" id="GO:0016829">
    <property type="term" value="F:lyase activity"/>
    <property type="evidence" value="ECO:0007669"/>
    <property type="project" value="UniProtKB-KW"/>
</dbReference>
<organism evidence="7 8">
    <name type="scientific">Brachybacterium vulturis</name>
    <dbReference type="NCBI Taxonomy" id="2017484"/>
    <lineage>
        <taxon>Bacteria</taxon>
        <taxon>Bacillati</taxon>
        <taxon>Actinomycetota</taxon>
        <taxon>Actinomycetes</taxon>
        <taxon>Micrococcales</taxon>
        <taxon>Dermabacteraceae</taxon>
        <taxon>Brachybacterium</taxon>
    </lineage>
</organism>
<dbReference type="InterPro" id="IPR008929">
    <property type="entry name" value="Chondroitin_lyas"/>
</dbReference>
<keyword evidence="3" id="KW-0574">Periplasm</keyword>
<dbReference type="KEGG" id="brz:CFK38_04660"/>
<dbReference type="Gene3D" id="2.70.98.70">
    <property type="match status" value="1"/>
</dbReference>
<evidence type="ECO:0000313" key="7">
    <source>
        <dbReference type="EMBL" id="ATG50897.1"/>
    </source>
</evidence>
<dbReference type="SUPFAM" id="SSF48230">
    <property type="entry name" value="Chondroitin AC/alginate lyase"/>
    <property type="match status" value="1"/>
</dbReference>
<proteinExistence type="predicted"/>
<dbReference type="Pfam" id="PF07940">
    <property type="entry name" value="Hepar_II_III_C"/>
    <property type="match status" value="1"/>
</dbReference>
<keyword evidence="2" id="KW-0732">Signal</keyword>
<evidence type="ECO:0000256" key="1">
    <source>
        <dbReference type="ARBA" id="ARBA00004418"/>
    </source>
</evidence>
<keyword evidence="4" id="KW-0456">Lyase</keyword>
<dbReference type="Proteomes" id="UP000218165">
    <property type="component" value="Chromosome"/>
</dbReference>
<protein>
    <submittedName>
        <fullName evidence="7">Uncharacterized protein</fullName>
    </submittedName>
</protein>
<dbReference type="PANTHER" id="PTHR39210:SF1">
    <property type="entry name" value="HEPARIN-SULFATE LYASE"/>
    <property type="match status" value="1"/>
</dbReference>
<dbReference type="AlphaFoldDB" id="A0A291GL16"/>